<comment type="subcellular location">
    <subcellularLocation>
        <location evidence="1">Nucleus</location>
    </subcellularLocation>
</comment>
<comment type="subunit">
    <text evidence="9">Part of the SNAPc complex composed of 5 subunits: SNAPC1, SNAPC2, SNAPC3, SNAPC4 and SNAPC5. SNAPC3 interacts with SNAPC1.</text>
</comment>
<dbReference type="OrthoDB" id="46583at2759"/>
<evidence type="ECO:0000256" key="4">
    <source>
        <dbReference type="ARBA" id="ARBA00023015"/>
    </source>
</evidence>
<dbReference type="AlphaFoldDB" id="A0A0C2MWP5"/>
<dbReference type="PANTHER" id="PTHR13421">
    <property type="entry name" value="SNRNA-ACTIVATING PROTEIN COMPLEX SUBUNIT 3"/>
    <property type="match status" value="1"/>
</dbReference>
<evidence type="ECO:0000256" key="5">
    <source>
        <dbReference type="ARBA" id="ARBA00023125"/>
    </source>
</evidence>
<dbReference type="Pfam" id="PF12251">
    <property type="entry name" value="SNAPC3"/>
    <property type="match status" value="1"/>
</dbReference>
<evidence type="ECO:0000256" key="9">
    <source>
        <dbReference type="ARBA" id="ARBA00025958"/>
    </source>
</evidence>
<dbReference type="GO" id="GO:0001046">
    <property type="term" value="F:core promoter sequence-specific DNA binding"/>
    <property type="evidence" value="ECO:0007669"/>
    <property type="project" value="TreeGrafter"/>
</dbReference>
<comment type="similarity">
    <text evidence="2">Belongs to the SNAPC3/SRD2 family.</text>
</comment>
<name>A0A0C2MWP5_THEKT</name>
<evidence type="ECO:0000313" key="11">
    <source>
        <dbReference type="EMBL" id="KII66027.1"/>
    </source>
</evidence>
<dbReference type="InterPro" id="IPR022042">
    <property type="entry name" value="snRNA-activating_su3"/>
</dbReference>
<proteinExistence type="inferred from homology"/>
<dbReference type="Proteomes" id="UP000031668">
    <property type="component" value="Unassembled WGS sequence"/>
</dbReference>
<reference evidence="11 12" key="1">
    <citation type="journal article" date="2014" name="Genome Biol. Evol.">
        <title>The genome of the myxosporean Thelohanellus kitauei shows adaptations to nutrient acquisition within its fish host.</title>
        <authorList>
            <person name="Yang Y."/>
            <person name="Xiong J."/>
            <person name="Zhou Z."/>
            <person name="Huo F."/>
            <person name="Miao W."/>
            <person name="Ran C."/>
            <person name="Liu Y."/>
            <person name="Zhang J."/>
            <person name="Feng J."/>
            <person name="Wang M."/>
            <person name="Wang M."/>
            <person name="Wang L."/>
            <person name="Yao B."/>
        </authorList>
    </citation>
    <scope>NUCLEOTIDE SEQUENCE [LARGE SCALE GENOMIC DNA]</scope>
    <source>
        <strain evidence="11">Wuqing</strain>
    </source>
</reference>
<dbReference type="GO" id="GO:0000978">
    <property type="term" value="F:RNA polymerase II cis-regulatory region sequence-specific DNA binding"/>
    <property type="evidence" value="ECO:0007669"/>
    <property type="project" value="TreeGrafter"/>
</dbReference>
<keyword evidence="6" id="KW-0804">Transcription</keyword>
<protein>
    <recommendedName>
        <fullName evidence="3">snRNA-activating protein complex subunit 3</fullName>
    </recommendedName>
    <alternativeName>
        <fullName evidence="10">Small nuclear RNA-activating complex polypeptide 3</fullName>
    </alternativeName>
</protein>
<evidence type="ECO:0000256" key="8">
    <source>
        <dbReference type="ARBA" id="ARBA00025193"/>
    </source>
</evidence>
<evidence type="ECO:0000313" key="12">
    <source>
        <dbReference type="Proteomes" id="UP000031668"/>
    </source>
</evidence>
<evidence type="ECO:0000256" key="3">
    <source>
        <dbReference type="ARBA" id="ARBA00013634"/>
    </source>
</evidence>
<evidence type="ECO:0000256" key="10">
    <source>
        <dbReference type="ARBA" id="ARBA00029606"/>
    </source>
</evidence>
<evidence type="ECO:0000256" key="6">
    <source>
        <dbReference type="ARBA" id="ARBA00023163"/>
    </source>
</evidence>
<evidence type="ECO:0000256" key="1">
    <source>
        <dbReference type="ARBA" id="ARBA00004123"/>
    </source>
</evidence>
<organism evidence="11 12">
    <name type="scientific">Thelohanellus kitauei</name>
    <name type="common">Myxosporean</name>
    <dbReference type="NCBI Taxonomy" id="669202"/>
    <lineage>
        <taxon>Eukaryota</taxon>
        <taxon>Metazoa</taxon>
        <taxon>Cnidaria</taxon>
        <taxon>Myxozoa</taxon>
        <taxon>Myxosporea</taxon>
        <taxon>Bivalvulida</taxon>
        <taxon>Platysporina</taxon>
        <taxon>Myxobolidae</taxon>
        <taxon>Thelohanellus</taxon>
    </lineage>
</organism>
<dbReference type="GO" id="GO:0019185">
    <property type="term" value="C:snRNA-activating protein complex"/>
    <property type="evidence" value="ECO:0007669"/>
    <property type="project" value="TreeGrafter"/>
</dbReference>
<comment type="function">
    <text evidence="8">Part of the SNAPc complex required for the transcription of both RNA polymerase II and III small-nuclear RNA genes. Binds to the proximal sequence element (PSE), a non-TATA-box basal promoter element common to these 2 types of genes. Recruits TBP and BRF2 to the U6 snRNA TATA box.</text>
</comment>
<dbReference type="GO" id="GO:0005634">
    <property type="term" value="C:nucleus"/>
    <property type="evidence" value="ECO:0007669"/>
    <property type="project" value="UniProtKB-SubCell"/>
</dbReference>
<keyword evidence="4" id="KW-0805">Transcription regulation</keyword>
<gene>
    <name evidence="11" type="ORF">RF11_10132</name>
</gene>
<dbReference type="GO" id="GO:0001006">
    <property type="term" value="F:RNA polymerase III type 3 promoter sequence-specific DNA binding"/>
    <property type="evidence" value="ECO:0007669"/>
    <property type="project" value="TreeGrafter"/>
</dbReference>
<evidence type="ECO:0000256" key="7">
    <source>
        <dbReference type="ARBA" id="ARBA00023242"/>
    </source>
</evidence>
<keyword evidence="12" id="KW-1185">Reference proteome</keyword>
<evidence type="ECO:0000256" key="2">
    <source>
        <dbReference type="ARBA" id="ARBA00010410"/>
    </source>
</evidence>
<dbReference type="GO" id="GO:0042796">
    <property type="term" value="P:snRNA transcription by RNA polymerase III"/>
    <property type="evidence" value="ECO:0007669"/>
    <property type="project" value="TreeGrafter"/>
</dbReference>
<keyword evidence="5" id="KW-0238">DNA-binding</keyword>
<keyword evidence="7" id="KW-0539">Nucleus</keyword>
<sequence length="288" mass="34462">MARPREKLKIPDRSSRIVEIGDIEKKLANYGRAFLNDLGKNAFESDAELSKFIGCSSRDCKTMREYFLNEVQFTYLTDLKDSLLCQSDYICLDDHSENPGRTDSRITKDVHKSGFFFINNVFYNDMRDPSNIEYSKEIFDWISKQDKKDVEPFRYYTTSRMEGIRFSDLKLRLGYPYIYMHQFNCEHIISFEDLRYNANYSAVYKGATYKPESAIRVSRTWRKLIKKCVIFAQCIQQGWCIYHRWMTRKDMLAFTDPSYFCDRCFDYLHYDENHKKVAEFKAYPFRKC</sequence>
<dbReference type="EMBL" id="JWZT01003622">
    <property type="protein sequence ID" value="KII66027.1"/>
    <property type="molecule type" value="Genomic_DNA"/>
</dbReference>
<dbReference type="GO" id="GO:0042795">
    <property type="term" value="P:snRNA transcription by RNA polymerase II"/>
    <property type="evidence" value="ECO:0007669"/>
    <property type="project" value="TreeGrafter"/>
</dbReference>
<comment type="caution">
    <text evidence="11">The sequence shown here is derived from an EMBL/GenBank/DDBJ whole genome shotgun (WGS) entry which is preliminary data.</text>
</comment>
<dbReference type="GO" id="GO:0003681">
    <property type="term" value="F:bent DNA binding"/>
    <property type="evidence" value="ECO:0007669"/>
    <property type="project" value="TreeGrafter"/>
</dbReference>
<dbReference type="OMA" id="CEACFKL"/>
<accession>A0A0C2MWP5</accession>
<dbReference type="PANTHER" id="PTHR13421:SF16">
    <property type="entry name" value="SNRNA-ACTIVATING PROTEIN COMPLEX SUBUNIT 3"/>
    <property type="match status" value="1"/>
</dbReference>